<evidence type="ECO:0000256" key="1">
    <source>
        <dbReference type="SAM" id="MobiDB-lite"/>
    </source>
</evidence>
<organism evidence="2 3">
    <name type="scientific">Massarina eburnea CBS 473.64</name>
    <dbReference type="NCBI Taxonomy" id="1395130"/>
    <lineage>
        <taxon>Eukaryota</taxon>
        <taxon>Fungi</taxon>
        <taxon>Dikarya</taxon>
        <taxon>Ascomycota</taxon>
        <taxon>Pezizomycotina</taxon>
        <taxon>Dothideomycetes</taxon>
        <taxon>Pleosporomycetidae</taxon>
        <taxon>Pleosporales</taxon>
        <taxon>Massarineae</taxon>
        <taxon>Massarinaceae</taxon>
        <taxon>Massarina</taxon>
    </lineage>
</organism>
<feature type="region of interest" description="Disordered" evidence="1">
    <location>
        <begin position="161"/>
        <end position="190"/>
    </location>
</feature>
<keyword evidence="3" id="KW-1185">Reference proteome</keyword>
<gene>
    <name evidence="2" type="ORF">P280DRAFT_489307</name>
</gene>
<proteinExistence type="predicted"/>
<feature type="compositionally biased region" description="Polar residues" evidence="1">
    <location>
        <begin position="161"/>
        <end position="170"/>
    </location>
</feature>
<name>A0A6A6S249_9PLEO</name>
<dbReference type="OrthoDB" id="2342176at2759"/>
<accession>A0A6A6S249</accession>
<dbReference type="AlphaFoldDB" id="A0A6A6S249"/>
<dbReference type="PANTHER" id="PTHR36182:SF1">
    <property type="entry name" value="PROTEIN, PUTATIVE (AFU_ORTHOLOGUE AFUA_6G10930)-RELATED"/>
    <property type="match status" value="1"/>
</dbReference>
<evidence type="ECO:0008006" key="4">
    <source>
        <dbReference type="Google" id="ProtNLM"/>
    </source>
</evidence>
<evidence type="ECO:0000313" key="3">
    <source>
        <dbReference type="Proteomes" id="UP000799753"/>
    </source>
</evidence>
<sequence>MHLDFPPALKGDNNPNTQEADPFLNYPYGCCGKALPGTCHGHTDLIDTDEGKPVVTWAPGQKVNFTLSGNKINSPTENPVGGTHYGGSCQVGLSTDKGRTFKVATTWQGNCPLRDGTKDPSTQTFDFTVPADTPAGERVLFAWTWINREKEFNMNCASVTISGENSSPEQPETPASSAAPKPSTTAPRPNMLIAIDYAGAECHSKGNPTELEFPDPGPNVVAGDGEYKLSPPTC</sequence>
<feature type="compositionally biased region" description="Low complexity" evidence="1">
    <location>
        <begin position="173"/>
        <end position="187"/>
    </location>
</feature>
<dbReference type="PANTHER" id="PTHR36182">
    <property type="entry name" value="PROTEIN, PUTATIVE (AFU_ORTHOLOGUE AFUA_6G10930)-RELATED"/>
    <property type="match status" value="1"/>
</dbReference>
<dbReference type="Proteomes" id="UP000799753">
    <property type="component" value="Unassembled WGS sequence"/>
</dbReference>
<protein>
    <recommendedName>
        <fullName evidence="4">Lytic polysaccharide monooxygenase</fullName>
    </recommendedName>
</protein>
<evidence type="ECO:0000313" key="2">
    <source>
        <dbReference type="EMBL" id="KAF2641946.1"/>
    </source>
</evidence>
<feature type="region of interest" description="Disordered" evidence="1">
    <location>
        <begin position="203"/>
        <end position="234"/>
    </location>
</feature>
<dbReference type="Gene3D" id="2.70.50.70">
    <property type="match status" value="1"/>
</dbReference>
<reference evidence="2" key="1">
    <citation type="journal article" date="2020" name="Stud. Mycol.">
        <title>101 Dothideomycetes genomes: a test case for predicting lifestyles and emergence of pathogens.</title>
        <authorList>
            <person name="Haridas S."/>
            <person name="Albert R."/>
            <person name="Binder M."/>
            <person name="Bloem J."/>
            <person name="Labutti K."/>
            <person name="Salamov A."/>
            <person name="Andreopoulos B."/>
            <person name="Baker S."/>
            <person name="Barry K."/>
            <person name="Bills G."/>
            <person name="Bluhm B."/>
            <person name="Cannon C."/>
            <person name="Castanera R."/>
            <person name="Culley D."/>
            <person name="Daum C."/>
            <person name="Ezra D."/>
            <person name="Gonzalez J."/>
            <person name="Henrissat B."/>
            <person name="Kuo A."/>
            <person name="Liang C."/>
            <person name="Lipzen A."/>
            <person name="Lutzoni F."/>
            <person name="Magnuson J."/>
            <person name="Mondo S."/>
            <person name="Nolan M."/>
            <person name="Ohm R."/>
            <person name="Pangilinan J."/>
            <person name="Park H.-J."/>
            <person name="Ramirez L."/>
            <person name="Alfaro M."/>
            <person name="Sun H."/>
            <person name="Tritt A."/>
            <person name="Yoshinaga Y."/>
            <person name="Zwiers L.-H."/>
            <person name="Turgeon B."/>
            <person name="Goodwin S."/>
            <person name="Spatafora J."/>
            <person name="Crous P."/>
            <person name="Grigoriev I."/>
        </authorList>
    </citation>
    <scope>NUCLEOTIDE SEQUENCE</scope>
    <source>
        <strain evidence="2">CBS 473.64</strain>
    </source>
</reference>
<dbReference type="EMBL" id="MU006782">
    <property type="protein sequence ID" value="KAF2641946.1"/>
    <property type="molecule type" value="Genomic_DNA"/>
</dbReference>